<dbReference type="GO" id="GO:0070181">
    <property type="term" value="F:small ribosomal subunit rRNA binding"/>
    <property type="evidence" value="ECO:0007669"/>
    <property type="project" value="TreeGrafter"/>
</dbReference>
<evidence type="ECO:0000256" key="1">
    <source>
        <dbReference type="ARBA" id="ARBA00009512"/>
    </source>
</evidence>
<gene>
    <name evidence="6" type="primary">rpsF</name>
    <name evidence="8" type="ORF">GCM10008179_12260</name>
</gene>
<comment type="function">
    <text evidence="4 6">Binds together with bS18 to 16S ribosomal RNA.</text>
</comment>
<keyword evidence="9" id="KW-1185">Reference proteome</keyword>
<dbReference type="Pfam" id="PF01250">
    <property type="entry name" value="Ribosomal_S6"/>
    <property type="match status" value="1"/>
</dbReference>
<name>A0A9W6MV50_9HYPH</name>
<evidence type="ECO:0000256" key="2">
    <source>
        <dbReference type="ARBA" id="ARBA00022980"/>
    </source>
</evidence>
<dbReference type="GO" id="GO:0006412">
    <property type="term" value="P:translation"/>
    <property type="evidence" value="ECO:0007669"/>
    <property type="project" value="UniProtKB-UniRule"/>
</dbReference>
<dbReference type="Gene3D" id="3.30.70.60">
    <property type="match status" value="1"/>
</dbReference>
<keyword evidence="3 6" id="KW-0687">Ribonucleoprotein</keyword>
<accession>A0A9W6MV50</accession>
<evidence type="ECO:0000313" key="9">
    <source>
        <dbReference type="Proteomes" id="UP001143372"/>
    </source>
</evidence>
<dbReference type="NCBIfam" id="TIGR00166">
    <property type="entry name" value="S6"/>
    <property type="match status" value="1"/>
</dbReference>
<organism evidence="8 9">
    <name type="scientific">Hansschlegelia plantiphila</name>
    <dbReference type="NCBI Taxonomy" id="374655"/>
    <lineage>
        <taxon>Bacteria</taxon>
        <taxon>Pseudomonadati</taxon>
        <taxon>Pseudomonadota</taxon>
        <taxon>Alphaproteobacteria</taxon>
        <taxon>Hyphomicrobiales</taxon>
        <taxon>Methylopilaceae</taxon>
        <taxon>Hansschlegelia</taxon>
    </lineage>
</organism>
<dbReference type="AlphaFoldDB" id="A0A9W6MV50"/>
<dbReference type="CDD" id="cd00473">
    <property type="entry name" value="bS6"/>
    <property type="match status" value="1"/>
</dbReference>
<proteinExistence type="inferred from homology"/>
<keyword evidence="6" id="KW-0694">RNA-binding</keyword>
<evidence type="ECO:0000256" key="5">
    <source>
        <dbReference type="ARBA" id="ARBA00035294"/>
    </source>
</evidence>
<dbReference type="GO" id="GO:0003735">
    <property type="term" value="F:structural constituent of ribosome"/>
    <property type="evidence" value="ECO:0007669"/>
    <property type="project" value="InterPro"/>
</dbReference>
<dbReference type="InterPro" id="IPR020814">
    <property type="entry name" value="Ribosomal_S6_plastid/chlpt"/>
</dbReference>
<dbReference type="SUPFAM" id="SSF54995">
    <property type="entry name" value="Ribosomal protein S6"/>
    <property type="match status" value="1"/>
</dbReference>
<dbReference type="PANTHER" id="PTHR21011:SF1">
    <property type="entry name" value="SMALL RIBOSOMAL SUBUNIT PROTEIN BS6M"/>
    <property type="match status" value="1"/>
</dbReference>
<keyword evidence="6" id="KW-0699">rRNA-binding</keyword>
<evidence type="ECO:0000256" key="3">
    <source>
        <dbReference type="ARBA" id="ARBA00023274"/>
    </source>
</evidence>
<sequence>MPLYEHVFLARQDVTSQQVEEMTAQYKQVLEAQGGEVKKTEYWGVKPLAYRINKNRKAHYTLLNIDAPAPAVAEMERQMGISEDVLRFMTIRVDEHEEVPSAMLQRRDRDDRDDRPRGGGRDGGFRGDRGGREGGGGFRRDREDRPRRDDAGQEAI</sequence>
<evidence type="ECO:0000256" key="7">
    <source>
        <dbReference type="SAM" id="MobiDB-lite"/>
    </source>
</evidence>
<protein>
    <recommendedName>
        <fullName evidence="5 6">Small ribosomal subunit protein bS6</fullName>
    </recommendedName>
</protein>
<dbReference type="HAMAP" id="MF_00360">
    <property type="entry name" value="Ribosomal_bS6"/>
    <property type="match status" value="1"/>
</dbReference>
<comment type="caution">
    <text evidence="8">The sequence shown here is derived from an EMBL/GenBank/DDBJ whole genome shotgun (WGS) entry which is preliminary data.</text>
</comment>
<dbReference type="PANTHER" id="PTHR21011">
    <property type="entry name" value="MITOCHONDRIAL 28S RIBOSOMAL PROTEIN S6"/>
    <property type="match status" value="1"/>
</dbReference>
<dbReference type="Proteomes" id="UP001143372">
    <property type="component" value="Unassembled WGS sequence"/>
</dbReference>
<keyword evidence="2 6" id="KW-0689">Ribosomal protein</keyword>
<dbReference type="RefSeq" id="WP_271167834.1">
    <property type="nucleotide sequence ID" value="NZ_BSFI01000006.1"/>
</dbReference>
<reference evidence="8" key="2">
    <citation type="submission" date="2023-01" db="EMBL/GenBank/DDBJ databases">
        <authorList>
            <person name="Sun Q."/>
            <person name="Evtushenko L."/>
        </authorList>
    </citation>
    <scope>NUCLEOTIDE SEQUENCE</scope>
    <source>
        <strain evidence="8">VKM B-2347</strain>
    </source>
</reference>
<dbReference type="EMBL" id="BSFI01000006">
    <property type="protein sequence ID" value="GLK67588.1"/>
    <property type="molecule type" value="Genomic_DNA"/>
</dbReference>
<evidence type="ECO:0000256" key="4">
    <source>
        <dbReference type="ARBA" id="ARBA00035104"/>
    </source>
</evidence>
<dbReference type="InterPro" id="IPR000529">
    <property type="entry name" value="Ribosomal_bS6"/>
</dbReference>
<dbReference type="GO" id="GO:0022627">
    <property type="term" value="C:cytosolic small ribosomal subunit"/>
    <property type="evidence" value="ECO:0007669"/>
    <property type="project" value="TreeGrafter"/>
</dbReference>
<evidence type="ECO:0000313" key="8">
    <source>
        <dbReference type="EMBL" id="GLK67588.1"/>
    </source>
</evidence>
<comment type="similarity">
    <text evidence="1 6">Belongs to the bacterial ribosomal protein bS6 family.</text>
</comment>
<evidence type="ECO:0000256" key="6">
    <source>
        <dbReference type="HAMAP-Rule" id="MF_00360"/>
    </source>
</evidence>
<feature type="region of interest" description="Disordered" evidence="7">
    <location>
        <begin position="97"/>
        <end position="156"/>
    </location>
</feature>
<dbReference type="InterPro" id="IPR035980">
    <property type="entry name" value="Ribosomal_bS6_sf"/>
</dbReference>
<reference evidence="8" key="1">
    <citation type="journal article" date="2014" name="Int. J. Syst. Evol. Microbiol.">
        <title>Complete genome sequence of Corynebacterium casei LMG S-19264T (=DSM 44701T), isolated from a smear-ripened cheese.</title>
        <authorList>
            <consortium name="US DOE Joint Genome Institute (JGI-PGF)"/>
            <person name="Walter F."/>
            <person name="Albersmeier A."/>
            <person name="Kalinowski J."/>
            <person name="Ruckert C."/>
        </authorList>
    </citation>
    <scope>NUCLEOTIDE SEQUENCE</scope>
    <source>
        <strain evidence="8">VKM B-2347</strain>
    </source>
</reference>
<dbReference type="InterPro" id="IPR014717">
    <property type="entry name" value="Transl_elong_EF1B/ribsomal_bS6"/>
</dbReference>